<protein>
    <submittedName>
        <fullName evidence="1">Uncharacterized protein</fullName>
    </submittedName>
</protein>
<reference evidence="1 2" key="1">
    <citation type="submission" date="2015-09" db="EMBL/GenBank/DDBJ databases">
        <title>Draft genome sequence of Kouleothrix aurantiaca JCM 19913.</title>
        <authorList>
            <person name="Hemp J."/>
        </authorList>
    </citation>
    <scope>NUCLEOTIDE SEQUENCE [LARGE SCALE GENOMIC DNA]</scope>
    <source>
        <strain evidence="1 2">COM-B</strain>
    </source>
</reference>
<dbReference type="AlphaFoldDB" id="A0A0P9FBJ4"/>
<dbReference type="Proteomes" id="UP000050509">
    <property type="component" value="Unassembled WGS sequence"/>
</dbReference>
<keyword evidence="2" id="KW-1185">Reference proteome</keyword>
<dbReference type="EMBL" id="LJCR01001656">
    <property type="protein sequence ID" value="KPV49955.1"/>
    <property type="molecule type" value="Genomic_DNA"/>
</dbReference>
<sequence length="96" mass="9948">MANEHLPTRDSGEPVVYQLRVKGHLGAQWGAWFGGMTVTQTASGETLITGLLADQAALYALLRKVRDLGLTLLALSSSEPTGLDGVAADSGDLPGA</sequence>
<accession>A0A0P9FBJ4</accession>
<evidence type="ECO:0000313" key="2">
    <source>
        <dbReference type="Proteomes" id="UP000050509"/>
    </source>
</evidence>
<proteinExistence type="predicted"/>
<organism evidence="1 2">
    <name type="scientific">Kouleothrix aurantiaca</name>
    <dbReference type="NCBI Taxonomy" id="186479"/>
    <lineage>
        <taxon>Bacteria</taxon>
        <taxon>Bacillati</taxon>
        <taxon>Chloroflexota</taxon>
        <taxon>Chloroflexia</taxon>
        <taxon>Chloroflexales</taxon>
        <taxon>Roseiflexineae</taxon>
        <taxon>Roseiflexaceae</taxon>
        <taxon>Kouleothrix</taxon>
    </lineage>
</organism>
<gene>
    <name evidence="1" type="ORF">SE17_29715</name>
</gene>
<comment type="caution">
    <text evidence="1">The sequence shown here is derived from an EMBL/GenBank/DDBJ whole genome shotgun (WGS) entry which is preliminary data.</text>
</comment>
<evidence type="ECO:0000313" key="1">
    <source>
        <dbReference type="EMBL" id="KPV49955.1"/>
    </source>
</evidence>
<name>A0A0P9FBJ4_9CHLR</name>